<evidence type="ECO:0000313" key="2">
    <source>
        <dbReference type="Proteomes" id="UP000651977"/>
    </source>
</evidence>
<reference evidence="2" key="1">
    <citation type="journal article" date="2019" name="Int. J. Syst. Evol. Microbiol.">
        <title>The Global Catalogue of Microorganisms (GCM) 10K type strain sequencing project: providing services to taxonomists for standard genome sequencing and annotation.</title>
        <authorList>
            <consortium name="The Broad Institute Genomics Platform"/>
            <consortium name="The Broad Institute Genome Sequencing Center for Infectious Disease"/>
            <person name="Wu L."/>
            <person name="Ma J."/>
        </authorList>
    </citation>
    <scope>NUCLEOTIDE SEQUENCE [LARGE SCALE GENOMIC DNA]</scope>
    <source>
        <strain evidence="2">CGMCC 1.10131</strain>
    </source>
</reference>
<evidence type="ECO:0000313" key="1">
    <source>
        <dbReference type="EMBL" id="GGA96048.1"/>
    </source>
</evidence>
<sequence length="368" mass="41533">MRILYGVQGTGNGHITRARLLCSALRQQGIDVDVFMSGRAGPAPKVEEFGDYRSVKGISFHHRRGRIDRWATLKQLSLARFTKDVAQLDLSAYDLLINDFEPVSAWAAKRQGLTSLSISHQAAFLYDIPSKEMGLWNRLLTRYFAPCEYNLGVHWCSFNQAIIPPLVANLEHLSNNGKILVYLPFESLSEVCQLLGRFTGYQFICYHPDIKQAHKRDNIQLQPIAREGFIEHLSACAGVFCNAGFELPSEAMAAGKKLLVKPLFGQFEQLSNAYTLQSLGLGQVTESLEPYILDAWLQQDRSEPVHYPDVAKILAQRIHNQQWQDLKSLSKQMWQQVSYPAVSQMLLDNMLSDYGENVGSWAKIKVLG</sequence>
<keyword evidence="1" id="KW-0808">Transferase</keyword>
<dbReference type="InterPro" id="IPR005262">
    <property type="entry name" value="MJ1255-like"/>
</dbReference>
<keyword evidence="2" id="KW-1185">Reference proteome</keyword>
<dbReference type="Pfam" id="PF13528">
    <property type="entry name" value="Glyco_trans_1_3"/>
    <property type="match status" value="1"/>
</dbReference>
<dbReference type="RefSeq" id="WP_055732865.1">
    <property type="nucleotide sequence ID" value="NZ_BMDY01000003.1"/>
</dbReference>
<organism evidence="1 2">
    <name type="scientific">Agarivorans gilvus</name>
    <dbReference type="NCBI Taxonomy" id="680279"/>
    <lineage>
        <taxon>Bacteria</taxon>
        <taxon>Pseudomonadati</taxon>
        <taxon>Pseudomonadota</taxon>
        <taxon>Gammaproteobacteria</taxon>
        <taxon>Alteromonadales</taxon>
        <taxon>Alteromonadaceae</taxon>
        <taxon>Agarivorans</taxon>
    </lineage>
</organism>
<comment type="caution">
    <text evidence="1">The sequence shown here is derived from an EMBL/GenBank/DDBJ whole genome shotgun (WGS) entry which is preliminary data.</text>
</comment>
<name>A0ABQ1HYL7_9ALTE</name>
<dbReference type="Proteomes" id="UP000651977">
    <property type="component" value="Unassembled WGS sequence"/>
</dbReference>
<proteinExistence type="predicted"/>
<dbReference type="NCBIfam" id="TIGR00661">
    <property type="entry name" value="MJ1255"/>
    <property type="match status" value="1"/>
</dbReference>
<gene>
    <name evidence="1" type="ORF">GCM10007414_06160</name>
</gene>
<dbReference type="GO" id="GO:0016740">
    <property type="term" value="F:transferase activity"/>
    <property type="evidence" value="ECO:0007669"/>
    <property type="project" value="UniProtKB-KW"/>
</dbReference>
<protein>
    <submittedName>
        <fullName evidence="1">Glycosyl transferase</fullName>
    </submittedName>
</protein>
<dbReference type="EMBL" id="BMDY01000003">
    <property type="protein sequence ID" value="GGA96048.1"/>
    <property type="molecule type" value="Genomic_DNA"/>
</dbReference>
<accession>A0ABQ1HYL7</accession>
<dbReference type="SUPFAM" id="SSF53756">
    <property type="entry name" value="UDP-Glycosyltransferase/glycogen phosphorylase"/>
    <property type="match status" value="1"/>
</dbReference>